<dbReference type="GeneID" id="59371817"/>
<protein>
    <recommendedName>
        <fullName evidence="5">Secreted protein</fullName>
    </recommendedName>
</protein>
<evidence type="ECO:0008006" key="5">
    <source>
        <dbReference type="Google" id="ProtNLM"/>
    </source>
</evidence>
<comment type="caution">
    <text evidence="3">The sequence shown here is derived from an EMBL/GenBank/DDBJ whole genome shotgun (WGS) entry which is preliminary data.</text>
</comment>
<keyword evidence="2" id="KW-0732">Signal</keyword>
<gene>
    <name evidence="3" type="ORF">PC9H_001976</name>
</gene>
<keyword evidence="4" id="KW-1185">Reference proteome</keyword>
<dbReference type="AlphaFoldDB" id="A0A8H6ZKR5"/>
<evidence type="ECO:0000256" key="2">
    <source>
        <dbReference type="SAM" id="SignalP"/>
    </source>
</evidence>
<name>A0A8H6ZKR5_PLEOS</name>
<dbReference type="Proteomes" id="UP000623687">
    <property type="component" value="Unassembled WGS sequence"/>
</dbReference>
<organism evidence="3 4">
    <name type="scientific">Pleurotus ostreatus</name>
    <name type="common">Oyster mushroom</name>
    <name type="synonym">White-rot fungus</name>
    <dbReference type="NCBI Taxonomy" id="5322"/>
    <lineage>
        <taxon>Eukaryota</taxon>
        <taxon>Fungi</taxon>
        <taxon>Dikarya</taxon>
        <taxon>Basidiomycota</taxon>
        <taxon>Agaricomycotina</taxon>
        <taxon>Agaricomycetes</taxon>
        <taxon>Agaricomycetidae</taxon>
        <taxon>Agaricales</taxon>
        <taxon>Pleurotineae</taxon>
        <taxon>Pleurotaceae</taxon>
        <taxon>Pleurotus</taxon>
    </lineage>
</organism>
<dbReference type="EMBL" id="JACETU010000010">
    <property type="protein sequence ID" value="KAF7419387.1"/>
    <property type="molecule type" value="Genomic_DNA"/>
</dbReference>
<sequence length="83" mass="9594">MSSWLTRTSLILSTIYFLHSTESDTHPRDKPPNHHYEVLYLSRRHCSVICLSVGFESVASREPAGETSTGRRPLLARLRQRRQ</sequence>
<evidence type="ECO:0000256" key="1">
    <source>
        <dbReference type="SAM" id="MobiDB-lite"/>
    </source>
</evidence>
<reference evidence="3" key="1">
    <citation type="submission" date="2019-07" db="EMBL/GenBank/DDBJ databases">
        <authorList>
            <person name="Palmer J.M."/>
        </authorList>
    </citation>
    <scope>NUCLEOTIDE SEQUENCE</scope>
    <source>
        <strain evidence="3">PC9</strain>
    </source>
</reference>
<evidence type="ECO:0000313" key="4">
    <source>
        <dbReference type="Proteomes" id="UP000623687"/>
    </source>
</evidence>
<feature type="region of interest" description="Disordered" evidence="1">
    <location>
        <begin position="58"/>
        <end position="83"/>
    </location>
</feature>
<accession>A0A8H6ZKR5</accession>
<feature type="signal peptide" evidence="2">
    <location>
        <begin position="1"/>
        <end position="23"/>
    </location>
</feature>
<proteinExistence type="predicted"/>
<dbReference type="VEuPathDB" id="FungiDB:PC9H_001976"/>
<feature type="chain" id="PRO_5034287974" description="Secreted protein" evidence="2">
    <location>
        <begin position="24"/>
        <end position="83"/>
    </location>
</feature>
<dbReference type="RefSeq" id="XP_036626241.1">
    <property type="nucleotide sequence ID" value="XM_036771620.1"/>
</dbReference>
<evidence type="ECO:0000313" key="3">
    <source>
        <dbReference type="EMBL" id="KAF7419387.1"/>
    </source>
</evidence>